<proteinExistence type="predicted"/>
<sequence length="22" mass="2234">MEQDSGSPDTVVLDGSPNVTEG</sequence>
<protein>
    <submittedName>
        <fullName evidence="2">Uncharacterized protein</fullName>
    </submittedName>
</protein>
<organism evidence="2">
    <name type="scientific">marine metagenome</name>
    <dbReference type="NCBI Taxonomy" id="408172"/>
    <lineage>
        <taxon>unclassified sequences</taxon>
        <taxon>metagenomes</taxon>
        <taxon>ecological metagenomes</taxon>
    </lineage>
</organism>
<reference evidence="2" key="1">
    <citation type="submission" date="2018-05" db="EMBL/GenBank/DDBJ databases">
        <authorList>
            <person name="Lanie J.A."/>
            <person name="Ng W.-L."/>
            <person name="Kazmierczak K.M."/>
            <person name="Andrzejewski T.M."/>
            <person name="Davidsen T.M."/>
            <person name="Wayne K.J."/>
            <person name="Tettelin H."/>
            <person name="Glass J.I."/>
            <person name="Rusch D."/>
            <person name="Podicherti R."/>
            <person name="Tsui H.-C.T."/>
            <person name="Winkler M.E."/>
        </authorList>
    </citation>
    <scope>NUCLEOTIDE SEQUENCE</scope>
</reference>
<feature type="region of interest" description="Disordered" evidence="1">
    <location>
        <begin position="1"/>
        <end position="22"/>
    </location>
</feature>
<evidence type="ECO:0000313" key="2">
    <source>
        <dbReference type="EMBL" id="SVC77604.1"/>
    </source>
</evidence>
<gene>
    <name evidence="2" type="ORF">METZ01_LOCUS330458</name>
</gene>
<accession>A0A382PW99</accession>
<name>A0A382PW99_9ZZZZ</name>
<feature type="non-terminal residue" evidence="2">
    <location>
        <position position="22"/>
    </location>
</feature>
<dbReference type="EMBL" id="UINC01110239">
    <property type="protein sequence ID" value="SVC77604.1"/>
    <property type="molecule type" value="Genomic_DNA"/>
</dbReference>
<dbReference type="AlphaFoldDB" id="A0A382PW99"/>
<evidence type="ECO:0000256" key="1">
    <source>
        <dbReference type="SAM" id="MobiDB-lite"/>
    </source>
</evidence>